<dbReference type="RefSeq" id="WP_088075271.1">
    <property type="nucleotide sequence ID" value="NZ_JAHQCR010000047.1"/>
</dbReference>
<accession>A0ABS6JWK5</accession>
<protein>
    <submittedName>
        <fullName evidence="1">Nucleotidyltransferase domain-containing protein</fullName>
    </submittedName>
</protein>
<reference evidence="1 2" key="1">
    <citation type="submission" date="2021-06" db="EMBL/GenBank/DDBJ databases">
        <title>Bacillus sp. RD4P76, an endophyte from a halophyte.</title>
        <authorList>
            <person name="Sun J.-Q."/>
        </authorList>
    </citation>
    <scope>NUCLEOTIDE SEQUENCE [LARGE SCALE GENOMIC DNA]</scope>
    <source>
        <strain evidence="1 2">JCM 17098</strain>
    </source>
</reference>
<keyword evidence="2" id="KW-1185">Reference proteome</keyword>
<evidence type="ECO:0000313" key="1">
    <source>
        <dbReference type="EMBL" id="MBU9722054.1"/>
    </source>
</evidence>
<dbReference type="Proteomes" id="UP000790580">
    <property type="component" value="Unassembled WGS sequence"/>
</dbReference>
<dbReference type="InterPro" id="IPR018775">
    <property type="entry name" value="RlaP"/>
</dbReference>
<organism evidence="1 2">
    <name type="scientific">Evansella alkalicola</name>
    <dbReference type="NCBI Taxonomy" id="745819"/>
    <lineage>
        <taxon>Bacteria</taxon>
        <taxon>Bacillati</taxon>
        <taxon>Bacillota</taxon>
        <taxon>Bacilli</taxon>
        <taxon>Bacillales</taxon>
        <taxon>Bacillaceae</taxon>
        <taxon>Evansella</taxon>
    </lineage>
</organism>
<proteinExistence type="predicted"/>
<dbReference type="EMBL" id="JAHQCR010000047">
    <property type="protein sequence ID" value="MBU9722054.1"/>
    <property type="molecule type" value="Genomic_DNA"/>
</dbReference>
<dbReference type="PANTHER" id="PTHR34817:SF2">
    <property type="entry name" value="NUCLEOTIDYLTRANSFERASE"/>
    <property type="match status" value="1"/>
</dbReference>
<evidence type="ECO:0000313" key="2">
    <source>
        <dbReference type="Proteomes" id="UP000790580"/>
    </source>
</evidence>
<gene>
    <name evidence="1" type="ORF">KS407_11470</name>
</gene>
<sequence length="261" mass="31234">MDHKIIERLSKIEKYNKIHILYACDSGSHTWGVSSTSSDFDVRFIYVHPMEHYLKIDDMKNDVVESPITEGIELVGWDLRKSLRLLRKSNPTLLEWLNTDIIYYENEKFSQHMKKMSQDCFSNKATLHHYVNMASRNYKPLYENAATIKQYLNVLRPLLMCMWIYEHNKFPSTLSIPLLVDMLINEKKENKHLNKIIHELINNKQHNKKMLESIYSDDLNNFFEEQITFHKQFVQSLPKMTKPMYHTSQLDHFFRFVLNEI</sequence>
<name>A0ABS6JWK5_9BACI</name>
<dbReference type="Pfam" id="PF10127">
    <property type="entry name" value="RlaP"/>
    <property type="match status" value="1"/>
</dbReference>
<dbReference type="PANTHER" id="PTHR34817">
    <property type="entry name" value="NUCLEOTIDYLTRANSFERASE"/>
    <property type="match status" value="1"/>
</dbReference>
<comment type="caution">
    <text evidence="1">The sequence shown here is derived from an EMBL/GenBank/DDBJ whole genome shotgun (WGS) entry which is preliminary data.</text>
</comment>